<dbReference type="Gene3D" id="1.10.10.10">
    <property type="entry name" value="Winged helix-like DNA-binding domain superfamily/Winged helix DNA-binding domain"/>
    <property type="match status" value="1"/>
</dbReference>
<dbReference type="GO" id="GO:0009294">
    <property type="term" value="P:DNA-mediated transformation"/>
    <property type="evidence" value="ECO:0007669"/>
    <property type="project" value="InterPro"/>
</dbReference>
<reference evidence="4 5" key="2">
    <citation type="submission" date="2018-06" db="EMBL/GenBank/DDBJ databases">
        <title>Metagenomic assembly of (sub)arctic Cyanobacteria and their associated microbiome from non-axenic cultures.</title>
        <authorList>
            <person name="Baurain D."/>
        </authorList>
    </citation>
    <scope>NUCLEOTIDE SEQUENCE [LARGE SCALE GENOMIC DNA]</scope>
    <source>
        <strain evidence="4">ULC066bin1</strain>
    </source>
</reference>
<evidence type="ECO:0000313" key="5">
    <source>
        <dbReference type="Proteomes" id="UP000249467"/>
    </source>
</evidence>
<evidence type="ECO:0000259" key="3">
    <source>
        <dbReference type="Pfam" id="PF17782"/>
    </source>
</evidence>
<protein>
    <submittedName>
        <fullName evidence="4">DNA-protecting protein DprA</fullName>
    </submittedName>
</protein>
<feature type="domain" description="Smf/DprA SLOG" evidence="2">
    <location>
        <begin position="84"/>
        <end position="293"/>
    </location>
</feature>
<name>A0A2W4XVD4_9CYAN</name>
<sequence length="369" mass="40320">MSFSPSTETAYWLAWSQVRGIGPVLIKRIYQAFGSMSEAWQALPSDLQSVEGIGGQTLETIRKAQSEVEPLSLLEVHERNNLNFWTPSDREYPQLLWEIPDPPPILYYQGHLTNWNERNTVAIVGTRNSTPYGRRWTKKLVSALASRGFTIISGMAEGIDGEAHRACLEVDGQTVAVVGTGVDRIYPPKHKSLYDQIVSSGLVVSEYPQGTPPDKKHFPARNRIIAGLSRVTLVIEAPERSGALITAYQANEYGRDVYALPNSLEVNEAKGCLKLLGKGAQAILGVDELLEALGMLPNLDRSAPAIAIAELPLLQQNVLQAIGFGDPVGLDWIVEQVKASSGEVLGALTHLELVGAIAPYPGMRYQRLA</sequence>
<dbReference type="InterPro" id="IPR057666">
    <property type="entry name" value="DrpA_SLOG"/>
</dbReference>
<dbReference type="EMBL" id="QBML01000065">
    <property type="protein sequence ID" value="PZO35288.1"/>
    <property type="molecule type" value="Genomic_DNA"/>
</dbReference>
<dbReference type="Pfam" id="PF02481">
    <property type="entry name" value="DNA_processg_A"/>
    <property type="match status" value="1"/>
</dbReference>
<dbReference type="InterPro" id="IPR003488">
    <property type="entry name" value="DprA"/>
</dbReference>
<gene>
    <name evidence="4" type="primary">dprA</name>
    <name evidence="4" type="ORF">DCF19_24235</name>
</gene>
<evidence type="ECO:0000313" key="4">
    <source>
        <dbReference type="EMBL" id="PZO35288.1"/>
    </source>
</evidence>
<dbReference type="Pfam" id="PF17782">
    <property type="entry name" value="WHD_DprA"/>
    <property type="match status" value="1"/>
</dbReference>
<dbReference type="PANTHER" id="PTHR43022:SF1">
    <property type="entry name" value="PROTEIN SMF"/>
    <property type="match status" value="1"/>
</dbReference>
<dbReference type="InterPro" id="IPR010994">
    <property type="entry name" value="RuvA_2-like"/>
</dbReference>
<accession>A0A2W4XVD4</accession>
<proteinExistence type="inferred from homology"/>
<dbReference type="InterPro" id="IPR036388">
    <property type="entry name" value="WH-like_DNA-bd_sf"/>
</dbReference>
<comment type="caution">
    <text evidence="4">The sequence shown here is derived from an EMBL/GenBank/DDBJ whole genome shotgun (WGS) entry which is preliminary data.</text>
</comment>
<dbReference type="Proteomes" id="UP000249467">
    <property type="component" value="Unassembled WGS sequence"/>
</dbReference>
<dbReference type="NCBIfam" id="TIGR00732">
    <property type="entry name" value="dprA"/>
    <property type="match status" value="1"/>
</dbReference>
<feature type="domain" description="DprA winged helix" evidence="3">
    <location>
        <begin position="305"/>
        <end position="362"/>
    </location>
</feature>
<dbReference type="SUPFAM" id="SSF102405">
    <property type="entry name" value="MCP/YpsA-like"/>
    <property type="match status" value="1"/>
</dbReference>
<dbReference type="Gene3D" id="3.40.50.450">
    <property type="match status" value="1"/>
</dbReference>
<reference evidence="4 5" key="1">
    <citation type="submission" date="2018-04" db="EMBL/GenBank/DDBJ databases">
        <authorList>
            <person name="Go L.Y."/>
            <person name="Mitchell J.A."/>
        </authorList>
    </citation>
    <scope>NUCLEOTIDE SEQUENCE [LARGE SCALE GENOMIC DNA]</scope>
    <source>
        <strain evidence="4">ULC066bin1</strain>
    </source>
</reference>
<dbReference type="PANTHER" id="PTHR43022">
    <property type="entry name" value="PROTEIN SMF"/>
    <property type="match status" value="1"/>
</dbReference>
<comment type="similarity">
    <text evidence="1">Belongs to the DprA/Smf family.</text>
</comment>
<dbReference type="InterPro" id="IPR041614">
    <property type="entry name" value="DprA_WH"/>
</dbReference>
<evidence type="ECO:0000256" key="1">
    <source>
        <dbReference type="ARBA" id="ARBA00006525"/>
    </source>
</evidence>
<dbReference type="SUPFAM" id="SSF47781">
    <property type="entry name" value="RuvA domain 2-like"/>
    <property type="match status" value="1"/>
</dbReference>
<evidence type="ECO:0000259" key="2">
    <source>
        <dbReference type="Pfam" id="PF02481"/>
    </source>
</evidence>
<organism evidence="4 5">
    <name type="scientific">Pseudanabaena frigida</name>
    <dbReference type="NCBI Taxonomy" id="945775"/>
    <lineage>
        <taxon>Bacteria</taxon>
        <taxon>Bacillati</taxon>
        <taxon>Cyanobacteriota</taxon>
        <taxon>Cyanophyceae</taxon>
        <taxon>Pseudanabaenales</taxon>
        <taxon>Pseudanabaenaceae</taxon>
        <taxon>Pseudanabaena</taxon>
    </lineage>
</organism>
<dbReference type="AlphaFoldDB" id="A0A2W4XVD4"/>